<gene>
    <name evidence="1" type="ORF">HPB47_004090</name>
</gene>
<keyword evidence="2" id="KW-1185">Reference proteome</keyword>
<evidence type="ECO:0000313" key="1">
    <source>
        <dbReference type="EMBL" id="KAG0419474.1"/>
    </source>
</evidence>
<dbReference type="Proteomes" id="UP000805193">
    <property type="component" value="Unassembled WGS sequence"/>
</dbReference>
<protein>
    <submittedName>
        <fullName evidence="1">Uncharacterized protein</fullName>
    </submittedName>
</protein>
<dbReference type="EMBL" id="JABSTQ010010619">
    <property type="protein sequence ID" value="KAG0419474.1"/>
    <property type="molecule type" value="Genomic_DNA"/>
</dbReference>
<name>A0AC60PHI0_IXOPE</name>
<organism evidence="1 2">
    <name type="scientific">Ixodes persulcatus</name>
    <name type="common">Taiga tick</name>
    <dbReference type="NCBI Taxonomy" id="34615"/>
    <lineage>
        <taxon>Eukaryota</taxon>
        <taxon>Metazoa</taxon>
        <taxon>Ecdysozoa</taxon>
        <taxon>Arthropoda</taxon>
        <taxon>Chelicerata</taxon>
        <taxon>Arachnida</taxon>
        <taxon>Acari</taxon>
        <taxon>Parasitiformes</taxon>
        <taxon>Ixodida</taxon>
        <taxon>Ixodoidea</taxon>
        <taxon>Ixodidae</taxon>
        <taxon>Ixodinae</taxon>
        <taxon>Ixodes</taxon>
    </lineage>
</organism>
<evidence type="ECO:0000313" key="2">
    <source>
        <dbReference type="Proteomes" id="UP000805193"/>
    </source>
</evidence>
<reference evidence="1 2" key="1">
    <citation type="journal article" date="2020" name="Cell">
        <title>Large-Scale Comparative Analyses of Tick Genomes Elucidate Their Genetic Diversity and Vector Capacities.</title>
        <authorList>
            <consortium name="Tick Genome and Microbiome Consortium (TIGMIC)"/>
            <person name="Jia N."/>
            <person name="Wang J."/>
            <person name="Shi W."/>
            <person name="Du L."/>
            <person name="Sun Y."/>
            <person name="Zhan W."/>
            <person name="Jiang J.F."/>
            <person name="Wang Q."/>
            <person name="Zhang B."/>
            <person name="Ji P."/>
            <person name="Bell-Sakyi L."/>
            <person name="Cui X.M."/>
            <person name="Yuan T.T."/>
            <person name="Jiang B.G."/>
            <person name="Yang W.F."/>
            <person name="Lam T.T."/>
            <person name="Chang Q.C."/>
            <person name="Ding S.J."/>
            <person name="Wang X.J."/>
            <person name="Zhu J.G."/>
            <person name="Ruan X.D."/>
            <person name="Zhao L."/>
            <person name="Wei J.T."/>
            <person name="Ye R.Z."/>
            <person name="Que T.C."/>
            <person name="Du C.H."/>
            <person name="Zhou Y.H."/>
            <person name="Cheng J.X."/>
            <person name="Dai P.F."/>
            <person name="Guo W.B."/>
            <person name="Han X.H."/>
            <person name="Huang E.J."/>
            <person name="Li L.F."/>
            <person name="Wei W."/>
            <person name="Gao Y.C."/>
            <person name="Liu J.Z."/>
            <person name="Shao H.Z."/>
            <person name="Wang X."/>
            <person name="Wang C.C."/>
            <person name="Yang T.C."/>
            <person name="Huo Q.B."/>
            <person name="Li W."/>
            <person name="Chen H.Y."/>
            <person name="Chen S.E."/>
            <person name="Zhou L.G."/>
            <person name="Ni X.B."/>
            <person name="Tian J.H."/>
            <person name="Sheng Y."/>
            <person name="Liu T."/>
            <person name="Pan Y.S."/>
            <person name="Xia L.Y."/>
            <person name="Li J."/>
            <person name="Zhao F."/>
            <person name="Cao W.C."/>
        </authorList>
    </citation>
    <scope>NUCLEOTIDE SEQUENCE [LARGE SCALE GENOMIC DNA]</scope>
    <source>
        <strain evidence="1">Iper-2018</strain>
    </source>
</reference>
<sequence length="94" mass="10394">MERLKAKRGAKRSRNTKIIHEATAGMETADLASLTAWLERLKANNRALQELNVEIEDHVSEQDLVAECTTVTEYDDDAILNDGAVGLPGRLTET</sequence>
<comment type="caution">
    <text evidence="1">The sequence shown here is derived from an EMBL/GenBank/DDBJ whole genome shotgun (WGS) entry which is preliminary data.</text>
</comment>
<proteinExistence type="predicted"/>
<accession>A0AC60PHI0</accession>